<evidence type="ECO:0008006" key="3">
    <source>
        <dbReference type="Google" id="ProtNLM"/>
    </source>
</evidence>
<dbReference type="Proteomes" id="UP000619244">
    <property type="component" value="Unassembled WGS sequence"/>
</dbReference>
<dbReference type="RefSeq" id="WP_190190717.1">
    <property type="nucleotide sequence ID" value="NZ_BMVU01000011.1"/>
</dbReference>
<gene>
    <name evidence="1" type="ORF">GCM10010358_30120</name>
</gene>
<name>A0A918NIX9_9ACTN</name>
<dbReference type="EMBL" id="BMVU01000011">
    <property type="protein sequence ID" value="GGX73572.1"/>
    <property type="molecule type" value="Genomic_DNA"/>
</dbReference>
<evidence type="ECO:0000313" key="2">
    <source>
        <dbReference type="Proteomes" id="UP000619244"/>
    </source>
</evidence>
<evidence type="ECO:0000313" key="1">
    <source>
        <dbReference type="EMBL" id="GGX73572.1"/>
    </source>
</evidence>
<accession>A0A918NIX9</accession>
<protein>
    <recommendedName>
        <fullName evidence="3">HEAT repeat domain-containing protein</fullName>
    </recommendedName>
</protein>
<organism evidence="1 2">
    <name type="scientific">Streptomyces minutiscleroticus</name>
    <dbReference type="NCBI Taxonomy" id="68238"/>
    <lineage>
        <taxon>Bacteria</taxon>
        <taxon>Bacillati</taxon>
        <taxon>Actinomycetota</taxon>
        <taxon>Actinomycetes</taxon>
        <taxon>Kitasatosporales</taxon>
        <taxon>Streptomycetaceae</taxon>
        <taxon>Streptomyces</taxon>
    </lineage>
</organism>
<reference evidence="1" key="2">
    <citation type="submission" date="2020-09" db="EMBL/GenBank/DDBJ databases">
        <authorList>
            <person name="Sun Q."/>
            <person name="Ohkuma M."/>
        </authorList>
    </citation>
    <scope>NUCLEOTIDE SEQUENCE</scope>
    <source>
        <strain evidence="1">JCM 4790</strain>
    </source>
</reference>
<dbReference type="AlphaFoldDB" id="A0A918NIX9"/>
<sequence length="154" mass="16699">MLKAIRRVPWNELEDSTGPAAATIPGLLNLVAWGDSATAESALEDLRDRVCQYGSFVHQATAPVVPFLFELARGPQVTCRPKVLGLLKDIGQARQWETAASTLVRSRGCAEHARWEREARTAVRAGLSIARHLENEPDAAVSEAASELTRALTA</sequence>
<reference evidence="1" key="1">
    <citation type="journal article" date="2014" name="Int. J. Syst. Evol. Microbiol.">
        <title>Complete genome sequence of Corynebacterium casei LMG S-19264T (=DSM 44701T), isolated from a smear-ripened cheese.</title>
        <authorList>
            <consortium name="US DOE Joint Genome Institute (JGI-PGF)"/>
            <person name="Walter F."/>
            <person name="Albersmeier A."/>
            <person name="Kalinowski J."/>
            <person name="Ruckert C."/>
        </authorList>
    </citation>
    <scope>NUCLEOTIDE SEQUENCE</scope>
    <source>
        <strain evidence="1">JCM 4790</strain>
    </source>
</reference>
<keyword evidence="2" id="KW-1185">Reference proteome</keyword>
<comment type="caution">
    <text evidence="1">The sequence shown here is derived from an EMBL/GenBank/DDBJ whole genome shotgun (WGS) entry which is preliminary data.</text>
</comment>
<proteinExistence type="predicted"/>